<sequence>MSRQITNQVNTLTYHSPASPIAEEYRTLRTNIGFSAASGDRICTIVVTSGSAEEGKTATVTNLAITFAQEGKRVLLVDADLRKPVLHNILRSAKSAGLTNVLRGQAKWQEVVQDTEVQNLSFLAAGTHLNNPLELLNSNSMWNLLEELKANFEVILFDSSPCLSVSEPVILASICDGVVIVTQAGKTKKDAFAKVNNKLERARATVLGVVLNNVKDNKREAL</sequence>
<evidence type="ECO:0000256" key="3">
    <source>
        <dbReference type="ARBA" id="ARBA00022679"/>
    </source>
</evidence>
<keyword evidence="3" id="KW-0808">Transferase</keyword>
<dbReference type="CDD" id="cd05387">
    <property type="entry name" value="BY-kinase"/>
    <property type="match status" value="1"/>
</dbReference>
<keyword evidence="7" id="KW-0829">Tyrosine-protein kinase</keyword>
<reference evidence="10 11" key="1">
    <citation type="submission" date="2019-07" db="EMBL/GenBank/DDBJ databases">
        <title>Genomic Encyclopedia of Type Strains, Phase III (KMG-III): the genomes of soil and plant-associated and newly described type strains.</title>
        <authorList>
            <person name="Whitman W."/>
        </authorList>
    </citation>
    <scope>NUCLEOTIDE SEQUENCE [LARGE SCALE GENOMIC DNA]</scope>
    <source>
        <strain evidence="10 11">BL24</strain>
    </source>
</reference>
<evidence type="ECO:0000256" key="8">
    <source>
        <dbReference type="ARBA" id="ARBA00051245"/>
    </source>
</evidence>
<dbReference type="OrthoDB" id="9794577at2"/>
<name>A0A5S5BVS0_9BACL</name>
<dbReference type="Pfam" id="PF13614">
    <property type="entry name" value="AAA_31"/>
    <property type="match status" value="1"/>
</dbReference>
<evidence type="ECO:0000256" key="6">
    <source>
        <dbReference type="ARBA" id="ARBA00022840"/>
    </source>
</evidence>
<dbReference type="InterPro" id="IPR050445">
    <property type="entry name" value="Bact_polysacc_biosynth/exp"/>
</dbReference>
<evidence type="ECO:0000259" key="9">
    <source>
        <dbReference type="Pfam" id="PF13614"/>
    </source>
</evidence>
<evidence type="ECO:0000256" key="1">
    <source>
        <dbReference type="ARBA" id="ARBA00007316"/>
    </source>
</evidence>
<keyword evidence="11" id="KW-1185">Reference proteome</keyword>
<dbReference type="InterPro" id="IPR025669">
    <property type="entry name" value="AAA_dom"/>
</dbReference>
<dbReference type="GO" id="GO:0005886">
    <property type="term" value="C:plasma membrane"/>
    <property type="evidence" value="ECO:0007669"/>
    <property type="project" value="TreeGrafter"/>
</dbReference>
<dbReference type="EC" id="2.7.10.2" evidence="2"/>
<dbReference type="InterPro" id="IPR027417">
    <property type="entry name" value="P-loop_NTPase"/>
</dbReference>
<accession>A0A5S5BVS0</accession>
<evidence type="ECO:0000313" key="11">
    <source>
        <dbReference type="Proteomes" id="UP000323257"/>
    </source>
</evidence>
<dbReference type="SUPFAM" id="SSF52540">
    <property type="entry name" value="P-loop containing nucleoside triphosphate hydrolases"/>
    <property type="match status" value="1"/>
</dbReference>
<dbReference type="Gene3D" id="3.40.50.300">
    <property type="entry name" value="P-loop containing nucleotide triphosphate hydrolases"/>
    <property type="match status" value="1"/>
</dbReference>
<dbReference type="NCBIfam" id="TIGR01007">
    <property type="entry name" value="eps_fam"/>
    <property type="match status" value="1"/>
</dbReference>
<dbReference type="PANTHER" id="PTHR32309">
    <property type="entry name" value="TYROSINE-PROTEIN KINASE"/>
    <property type="match status" value="1"/>
</dbReference>
<protein>
    <recommendedName>
        <fullName evidence="2">non-specific protein-tyrosine kinase</fullName>
        <ecNumber evidence="2">2.7.10.2</ecNumber>
    </recommendedName>
</protein>
<organism evidence="10 11">
    <name type="scientific">Paenibacillus methanolicus</name>
    <dbReference type="NCBI Taxonomy" id="582686"/>
    <lineage>
        <taxon>Bacteria</taxon>
        <taxon>Bacillati</taxon>
        <taxon>Bacillota</taxon>
        <taxon>Bacilli</taxon>
        <taxon>Bacillales</taxon>
        <taxon>Paenibacillaceae</taxon>
        <taxon>Paenibacillus</taxon>
    </lineage>
</organism>
<dbReference type="RefSeq" id="WP_148932627.1">
    <property type="nucleotide sequence ID" value="NZ_VNHS01000012.1"/>
</dbReference>
<proteinExistence type="inferred from homology"/>
<keyword evidence="6" id="KW-0067">ATP-binding</keyword>
<keyword evidence="5" id="KW-0418">Kinase</keyword>
<gene>
    <name evidence="10" type="ORF">BCM02_112262</name>
</gene>
<evidence type="ECO:0000313" key="10">
    <source>
        <dbReference type="EMBL" id="TYP70282.1"/>
    </source>
</evidence>
<evidence type="ECO:0000256" key="4">
    <source>
        <dbReference type="ARBA" id="ARBA00022741"/>
    </source>
</evidence>
<keyword evidence="4" id="KW-0547">Nucleotide-binding</keyword>
<evidence type="ECO:0000256" key="7">
    <source>
        <dbReference type="ARBA" id="ARBA00023137"/>
    </source>
</evidence>
<dbReference type="GO" id="GO:0005524">
    <property type="term" value="F:ATP binding"/>
    <property type="evidence" value="ECO:0007669"/>
    <property type="project" value="UniProtKB-KW"/>
</dbReference>
<dbReference type="PANTHER" id="PTHR32309:SF13">
    <property type="entry name" value="FERRIC ENTEROBACTIN TRANSPORT PROTEIN FEPE"/>
    <property type="match status" value="1"/>
</dbReference>
<evidence type="ECO:0000256" key="5">
    <source>
        <dbReference type="ARBA" id="ARBA00022777"/>
    </source>
</evidence>
<evidence type="ECO:0000256" key="2">
    <source>
        <dbReference type="ARBA" id="ARBA00011903"/>
    </source>
</evidence>
<dbReference type="Proteomes" id="UP000323257">
    <property type="component" value="Unassembled WGS sequence"/>
</dbReference>
<dbReference type="EMBL" id="VNHS01000012">
    <property type="protein sequence ID" value="TYP70282.1"/>
    <property type="molecule type" value="Genomic_DNA"/>
</dbReference>
<comment type="similarity">
    <text evidence="1">Belongs to the CpsD/CapB family.</text>
</comment>
<dbReference type="AlphaFoldDB" id="A0A5S5BVS0"/>
<feature type="domain" description="AAA" evidence="9">
    <location>
        <begin position="55"/>
        <end position="199"/>
    </location>
</feature>
<comment type="catalytic activity">
    <reaction evidence="8">
        <text>L-tyrosyl-[protein] + ATP = O-phospho-L-tyrosyl-[protein] + ADP + H(+)</text>
        <dbReference type="Rhea" id="RHEA:10596"/>
        <dbReference type="Rhea" id="RHEA-COMP:10136"/>
        <dbReference type="Rhea" id="RHEA-COMP:20101"/>
        <dbReference type="ChEBI" id="CHEBI:15378"/>
        <dbReference type="ChEBI" id="CHEBI:30616"/>
        <dbReference type="ChEBI" id="CHEBI:46858"/>
        <dbReference type="ChEBI" id="CHEBI:61978"/>
        <dbReference type="ChEBI" id="CHEBI:456216"/>
        <dbReference type="EC" id="2.7.10.2"/>
    </reaction>
</comment>
<dbReference type="GO" id="GO:0004715">
    <property type="term" value="F:non-membrane spanning protein tyrosine kinase activity"/>
    <property type="evidence" value="ECO:0007669"/>
    <property type="project" value="UniProtKB-EC"/>
</dbReference>
<comment type="caution">
    <text evidence="10">The sequence shown here is derived from an EMBL/GenBank/DDBJ whole genome shotgun (WGS) entry which is preliminary data.</text>
</comment>
<dbReference type="InterPro" id="IPR005702">
    <property type="entry name" value="Wzc-like_C"/>
</dbReference>